<proteinExistence type="predicted"/>
<dbReference type="EMBL" id="AP022598">
    <property type="protein sequence ID" value="BBY76999.1"/>
    <property type="molecule type" value="Genomic_DNA"/>
</dbReference>
<reference evidence="1 2" key="1">
    <citation type="journal article" date="2019" name="Emerg. Microbes Infect.">
        <title>Comprehensive subspecies identification of 175 nontuberculous mycobacteria species based on 7547 genomic profiles.</title>
        <authorList>
            <person name="Matsumoto Y."/>
            <person name="Kinjo T."/>
            <person name="Motooka D."/>
            <person name="Nabeya D."/>
            <person name="Jung N."/>
            <person name="Uechi K."/>
            <person name="Horii T."/>
            <person name="Iida T."/>
            <person name="Fujita J."/>
            <person name="Nakamura S."/>
        </authorList>
    </citation>
    <scope>NUCLEOTIDE SEQUENCE [LARGE SCALE GENOMIC DNA]</scope>
    <source>
        <strain evidence="1 2">JCM 6367</strain>
    </source>
</reference>
<accession>A0A7I7U8Q3</accession>
<evidence type="ECO:0000313" key="2">
    <source>
        <dbReference type="Proteomes" id="UP000466554"/>
    </source>
</evidence>
<dbReference type="Proteomes" id="UP000466554">
    <property type="component" value="Chromosome"/>
</dbReference>
<gene>
    <name evidence="1" type="ORF">MPRF_38980</name>
</gene>
<organism evidence="1 2">
    <name type="scientific">Mycolicibacterium parafortuitum</name>
    <name type="common">Mycobacterium parafortuitum</name>
    <dbReference type="NCBI Taxonomy" id="39692"/>
    <lineage>
        <taxon>Bacteria</taxon>
        <taxon>Bacillati</taxon>
        <taxon>Actinomycetota</taxon>
        <taxon>Actinomycetes</taxon>
        <taxon>Mycobacteriales</taxon>
        <taxon>Mycobacteriaceae</taxon>
        <taxon>Mycolicibacterium</taxon>
    </lineage>
</organism>
<name>A0A7I7U8Q3_MYCPF</name>
<sequence length="294" mass="32171">MALNLGDAREWINRARAQHETLKSTFADWSASGGISLLGQRNSEVMRWEFDVVITSEPKPNLSILAGEIFDALRRALDYIAWQVYATGTAERSEKRDRTIYFPIVTDPAGWEQQLQSKVPGASNDHASALHASQPFAQAEQHRAALPTLAAFINRDKHRRLSLFATGAFAVSARSPELDDDMSMILAATWPIPTLHIAEALQEMRGRALAQGLSGPVAATWIIAYVELRRNREGDANSSGDPIPWADGIEMSDPPPPQLRTGFATEDGDMIGMEGLGDLIDHVAGILDRFASLG</sequence>
<protein>
    <submittedName>
        <fullName evidence="1">Uncharacterized protein</fullName>
    </submittedName>
</protein>
<dbReference type="RefSeq" id="WP_163767157.1">
    <property type="nucleotide sequence ID" value="NZ_AP022598.1"/>
</dbReference>
<evidence type="ECO:0000313" key="1">
    <source>
        <dbReference type="EMBL" id="BBY76999.1"/>
    </source>
</evidence>
<dbReference type="AlphaFoldDB" id="A0A7I7U8Q3"/>